<keyword evidence="5 8" id="KW-1133">Transmembrane helix</keyword>
<name>A0A5J6WR83_9GAMM</name>
<keyword evidence="8" id="KW-0479">Metal-binding</keyword>
<dbReference type="EMBL" id="CP040449">
    <property type="protein sequence ID" value="QFI53619.1"/>
    <property type="molecule type" value="Genomic_DNA"/>
</dbReference>
<feature type="transmembrane region" description="Helical" evidence="8">
    <location>
        <begin position="153"/>
        <end position="168"/>
    </location>
</feature>
<keyword evidence="3 8" id="KW-0349">Heme</keyword>
<proteinExistence type="inferred from homology"/>
<dbReference type="AlphaFoldDB" id="A0A5J6WR83"/>
<dbReference type="Proteomes" id="UP000594034">
    <property type="component" value="Chromosome"/>
</dbReference>
<dbReference type="GO" id="GO:0046872">
    <property type="term" value="F:metal ion binding"/>
    <property type="evidence" value="ECO:0007669"/>
    <property type="project" value="UniProtKB-KW"/>
</dbReference>
<evidence type="ECO:0000256" key="5">
    <source>
        <dbReference type="ARBA" id="ARBA00022989"/>
    </source>
</evidence>
<keyword evidence="8" id="KW-1003">Cell membrane</keyword>
<keyword evidence="8" id="KW-0249">Electron transport</keyword>
<comment type="cofactor">
    <cofactor evidence="8">
        <name>FMN</name>
        <dbReference type="ChEBI" id="CHEBI:58210"/>
    </cofactor>
    <text evidence="8">Binds 1 FMN per subunit.</text>
</comment>
<gene>
    <name evidence="8" type="primary">msrQ</name>
    <name evidence="10" type="ORF">FE240_02200</name>
</gene>
<comment type="function">
    <text evidence="8">Part of the MsrPQ system that repairs oxidized periplasmic proteins containing methionine sulfoxide residues (Met-O), using respiratory chain electrons. Thus protects these proteins from oxidative-stress damage caused by reactive species of oxygen and chlorine generated by the host defense mechanisms. MsrPQ is essential for the maintenance of envelope integrity under bleach stress, rescuing a wide series of structurally unrelated periplasmic proteins from methionine oxidation. MsrQ provides electrons for reduction to the reductase catalytic subunit MsrP, using the quinone pool of the respiratory chain.</text>
</comment>
<dbReference type="GO" id="GO:0010181">
    <property type="term" value="F:FMN binding"/>
    <property type="evidence" value="ECO:0007669"/>
    <property type="project" value="UniProtKB-UniRule"/>
</dbReference>
<evidence type="ECO:0000256" key="4">
    <source>
        <dbReference type="ARBA" id="ARBA00022692"/>
    </source>
</evidence>
<dbReference type="GO" id="GO:0009055">
    <property type="term" value="F:electron transfer activity"/>
    <property type="evidence" value="ECO:0007669"/>
    <property type="project" value="UniProtKB-UniRule"/>
</dbReference>
<keyword evidence="11" id="KW-1185">Reference proteome</keyword>
<dbReference type="GO" id="GO:0005886">
    <property type="term" value="C:plasma membrane"/>
    <property type="evidence" value="ECO:0007669"/>
    <property type="project" value="UniProtKB-SubCell"/>
</dbReference>
<reference evidence="10 11" key="1">
    <citation type="submission" date="2019-05" db="EMBL/GenBank/DDBJ databases">
        <title>OXA-830, a novel chromosomally encoded expanded-spectrum class D beta-lactamase in Aeromonas simiae.</title>
        <authorList>
            <person name="Zhou W."/>
            <person name="Chen Q."/>
        </authorList>
    </citation>
    <scope>NUCLEOTIDE SEQUENCE [LARGE SCALE GENOMIC DNA]</scope>
    <source>
        <strain evidence="10 11">A6</strain>
    </source>
</reference>
<feature type="transmembrane region" description="Helical" evidence="8">
    <location>
        <begin position="82"/>
        <end position="100"/>
    </location>
</feature>
<evidence type="ECO:0000313" key="11">
    <source>
        <dbReference type="Proteomes" id="UP000594034"/>
    </source>
</evidence>
<dbReference type="GO" id="GO:0016679">
    <property type="term" value="F:oxidoreductase activity, acting on diphenols and related substances as donors"/>
    <property type="evidence" value="ECO:0007669"/>
    <property type="project" value="TreeGrafter"/>
</dbReference>
<dbReference type="GO" id="GO:0020037">
    <property type="term" value="F:heme binding"/>
    <property type="evidence" value="ECO:0007669"/>
    <property type="project" value="UniProtKB-UniRule"/>
</dbReference>
<feature type="transmembrane region" description="Helical" evidence="8">
    <location>
        <begin position="174"/>
        <end position="191"/>
    </location>
</feature>
<feature type="transmembrane region" description="Helical" evidence="8">
    <location>
        <begin position="52"/>
        <end position="70"/>
    </location>
</feature>
<feature type="transmembrane region" description="Helical" evidence="8">
    <location>
        <begin position="12"/>
        <end position="32"/>
    </location>
</feature>
<comment type="cofactor">
    <cofactor evidence="8">
        <name>heme b</name>
        <dbReference type="ChEBI" id="CHEBI:60344"/>
    </cofactor>
    <text evidence="8">Binds 1 heme b (iron(II)-protoporphyrin IX) group per subunit.</text>
</comment>
<dbReference type="GO" id="GO:0030091">
    <property type="term" value="P:protein repair"/>
    <property type="evidence" value="ECO:0007669"/>
    <property type="project" value="UniProtKB-UniRule"/>
</dbReference>
<keyword evidence="2 8" id="KW-0813">Transport</keyword>
<evidence type="ECO:0000256" key="1">
    <source>
        <dbReference type="ARBA" id="ARBA00004141"/>
    </source>
</evidence>
<feature type="transmembrane region" description="Helical" evidence="8">
    <location>
        <begin position="120"/>
        <end position="141"/>
    </location>
</feature>
<dbReference type="PANTHER" id="PTHR36964:SF1">
    <property type="entry name" value="PROTEIN-METHIONINE-SULFOXIDE REDUCTASE HEME-BINDING SUBUNIT MSRQ"/>
    <property type="match status" value="1"/>
</dbReference>
<evidence type="ECO:0000256" key="3">
    <source>
        <dbReference type="ARBA" id="ARBA00022617"/>
    </source>
</evidence>
<dbReference type="RefSeq" id="WP_193003213.1">
    <property type="nucleotide sequence ID" value="NZ_CP040449.1"/>
</dbReference>
<protein>
    <recommendedName>
        <fullName evidence="8">Protein-methionine-sulfoxide reductase heme-binding subunit MsrQ</fullName>
    </recommendedName>
    <alternativeName>
        <fullName evidence="8">Flavocytochrome MsrQ</fullName>
    </alternativeName>
</protein>
<keyword evidence="4 8" id="KW-0812">Transmembrane</keyword>
<comment type="subunit">
    <text evidence="8">Heterodimer of a catalytic subunit (MsrP) and a heme-binding subunit (MsrQ).</text>
</comment>
<dbReference type="KEGG" id="asim:FE240_02200"/>
<keyword evidence="8" id="KW-0285">Flavoprotein</keyword>
<keyword evidence="8" id="KW-0288">FMN</keyword>
<dbReference type="InterPro" id="IPR013130">
    <property type="entry name" value="Fe3_Rdtase_TM_dom"/>
</dbReference>
<dbReference type="Pfam" id="PF01794">
    <property type="entry name" value="Ferric_reduct"/>
    <property type="match status" value="1"/>
</dbReference>
<sequence length="201" mass="23023">MVLRLPGWLPRALHLLVHMGAMAGLLWLGWAIPQGLLGGDPVPGIIHWLGKGALNLLLLCLCVSPLARFLKTSALMRLRRPLGLWALAWACLHLGSWMLLDLQLEWRLIGAELVKRNYIVVGMVALFVLLALGITSLPALVRRMGRRWQQLHNWVYLVALLVPVHYWWSVKSGWREPFIYLLLALVLLGGRRARLLRYWRR</sequence>
<dbReference type="PANTHER" id="PTHR36964">
    <property type="entry name" value="PROTEIN-METHIONINE-SULFOXIDE REDUCTASE HEME-BINDING SUBUNIT MSRQ"/>
    <property type="match status" value="1"/>
</dbReference>
<evidence type="ECO:0000259" key="9">
    <source>
        <dbReference type="Pfam" id="PF01794"/>
    </source>
</evidence>
<organism evidence="10 11">
    <name type="scientific">Aeromonas simiae</name>
    <dbReference type="NCBI Taxonomy" id="218936"/>
    <lineage>
        <taxon>Bacteria</taxon>
        <taxon>Pseudomonadati</taxon>
        <taxon>Pseudomonadota</taxon>
        <taxon>Gammaproteobacteria</taxon>
        <taxon>Aeromonadales</taxon>
        <taxon>Aeromonadaceae</taxon>
        <taxon>Aeromonas</taxon>
    </lineage>
</organism>
<dbReference type="HAMAP" id="MF_01207">
    <property type="entry name" value="MsrQ"/>
    <property type="match status" value="1"/>
</dbReference>
<comment type="subcellular location">
    <subcellularLocation>
        <location evidence="8">Cell membrane</location>
        <topology evidence="8">Multi-pass membrane protein</topology>
    </subcellularLocation>
    <subcellularLocation>
        <location evidence="1">Membrane</location>
        <topology evidence="1">Multi-pass membrane protein</topology>
    </subcellularLocation>
</comment>
<accession>A0A5J6WR83</accession>
<dbReference type="InterPro" id="IPR022837">
    <property type="entry name" value="MsrQ-like"/>
</dbReference>
<evidence type="ECO:0000256" key="8">
    <source>
        <dbReference type="HAMAP-Rule" id="MF_01207"/>
    </source>
</evidence>
<evidence type="ECO:0000256" key="6">
    <source>
        <dbReference type="ARBA" id="ARBA00023004"/>
    </source>
</evidence>
<evidence type="ECO:0000313" key="10">
    <source>
        <dbReference type="EMBL" id="QFI53619.1"/>
    </source>
</evidence>
<evidence type="ECO:0000256" key="7">
    <source>
        <dbReference type="ARBA" id="ARBA00023136"/>
    </source>
</evidence>
<keyword evidence="7 8" id="KW-0472">Membrane</keyword>
<comment type="similarity">
    <text evidence="8">Belongs to the MsrQ family.</text>
</comment>
<evidence type="ECO:0000256" key="2">
    <source>
        <dbReference type="ARBA" id="ARBA00022448"/>
    </source>
</evidence>
<feature type="domain" description="Ferric oxidoreductase" evidence="9">
    <location>
        <begin position="55"/>
        <end position="161"/>
    </location>
</feature>
<keyword evidence="6 8" id="KW-0408">Iron</keyword>